<accession>A0A918TVZ1</accession>
<evidence type="ECO:0000256" key="1">
    <source>
        <dbReference type="ARBA" id="ARBA00010641"/>
    </source>
</evidence>
<dbReference type="Pfam" id="PF08281">
    <property type="entry name" value="Sigma70_r4_2"/>
    <property type="match status" value="1"/>
</dbReference>
<evidence type="ECO:0000259" key="7">
    <source>
        <dbReference type="Pfam" id="PF08281"/>
    </source>
</evidence>
<keyword evidence="4" id="KW-0804">Transcription</keyword>
<dbReference type="SUPFAM" id="SSF88946">
    <property type="entry name" value="Sigma2 domain of RNA polymerase sigma factors"/>
    <property type="match status" value="1"/>
</dbReference>
<dbReference type="PANTHER" id="PTHR43133">
    <property type="entry name" value="RNA POLYMERASE ECF-TYPE SIGMA FACTO"/>
    <property type="match status" value="1"/>
</dbReference>
<dbReference type="AlphaFoldDB" id="A0A918TVZ1"/>
<dbReference type="InterPro" id="IPR014284">
    <property type="entry name" value="RNA_pol_sigma-70_dom"/>
</dbReference>
<keyword evidence="3" id="KW-0731">Sigma factor</keyword>
<dbReference type="InterPro" id="IPR013325">
    <property type="entry name" value="RNA_pol_sigma_r2"/>
</dbReference>
<evidence type="ECO:0000256" key="3">
    <source>
        <dbReference type="ARBA" id="ARBA00023082"/>
    </source>
</evidence>
<organism evidence="8 9">
    <name type="scientific">Roseibacillus persicicus</name>
    <dbReference type="NCBI Taxonomy" id="454148"/>
    <lineage>
        <taxon>Bacteria</taxon>
        <taxon>Pseudomonadati</taxon>
        <taxon>Verrucomicrobiota</taxon>
        <taxon>Verrucomicrobiia</taxon>
        <taxon>Verrucomicrobiales</taxon>
        <taxon>Verrucomicrobiaceae</taxon>
        <taxon>Roseibacillus</taxon>
    </lineage>
</organism>
<feature type="compositionally biased region" description="Polar residues" evidence="5">
    <location>
        <begin position="1"/>
        <end position="10"/>
    </location>
</feature>
<sequence length="189" mass="21166">MSNATASNVMLITGPSPGGTAPPKPTMREVFDAEEEGLVRFAYGLMGRRELAEEIVQEGFLALFENYGEVENPRAWLYRAIRNKALNEIRKRKREVLDETAAENQDDEREAPDEVLGRLEAAGQLQLLIADLAHRDGELVRLKYYEGLDYKEIAQRTKMSVGNVGYRLHHVLKGLADGLRKVGVEGRLG</sequence>
<feature type="region of interest" description="Disordered" evidence="5">
    <location>
        <begin position="1"/>
        <end position="23"/>
    </location>
</feature>
<evidence type="ECO:0000256" key="2">
    <source>
        <dbReference type="ARBA" id="ARBA00023015"/>
    </source>
</evidence>
<dbReference type="InterPro" id="IPR007627">
    <property type="entry name" value="RNA_pol_sigma70_r2"/>
</dbReference>
<keyword evidence="9" id="KW-1185">Reference proteome</keyword>
<feature type="domain" description="RNA polymerase sigma factor 70 region 4 type 2" evidence="7">
    <location>
        <begin position="124"/>
        <end position="173"/>
    </location>
</feature>
<dbReference type="NCBIfam" id="TIGR02937">
    <property type="entry name" value="sigma70-ECF"/>
    <property type="match status" value="1"/>
</dbReference>
<evidence type="ECO:0000313" key="9">
    <source>
        <dbReference type="Proteomes" id="UP000644507"/>
    </source>
</evidence>
<evidence type="ECO:0000313" key="8">
    <source>
        <dbReference type="EMBL" id="GHC64404.1"/>
    </source>
</evidence>
<dbReference type="SUPFAM" id="SSF88659">
    <property type="entry name" value="Sigma3 and sigma4 domains of RNA polymerase sigma factors"/>
    <property type="match status" value="1"/>
</dbReference>
<dbReference type="GO" id="GO:0003677">
    <property type="term" value="F:DNA binding"/>
    <property type="evidence" value="ECO:0007669"/>
    <property type="project" value="InterPro"/>
</dbReference>
<dbReference type="RefSeq" id="WP_189573048.1">
    <property type="nucleotide sequence ID" value="NZ_BMXI01000017.1"/>
</dbReference>
<reference evidence="8" key="1">
    <citation type="journal article" date="2014" name="Int. J. Syst. Evol. Microbiol.">
        <title>Complete genome sequence of Corynebacterium casei LMG S-19264T (=DSM 44701T), isolated from a smear-ripened cheese.</title>
        <authorList>
            <consortium name="US DOE Joint Genome Institute (JGI-PGF)"/>
            <person name="Walter F."/>
            <person name="Albersmeier A."/>
            <person name="Kalinowski J."/>
            <person name="Ruckert C."/>
        </authorList>
    </citation>
    <scope>NUCLEOTIDE SEQUENCE</scope>
    <source>
        <strain evidence="8">KCTC 12988</strain>
    </source>
</reference>
<keyword evidence="2" id="KW-0805">Transcription regulation</keyword>
<dbReference type="Gene3D" id="1.10.1740.10">
    <property type="match status" value="1"/>
</dbReference>
<evidence type="ECO:0000256" key="5">
    <source>
        <dbReference type="SAM" id="MobiDB-lite"/>
    </source>
</evidence>
<dbReference type="Proteomes" id="UP000644507">
    <property type="component" value="Unassembled WGS sequence"/>
</dbReference>
<dbReference type="EMBL" id="BMXI01000017">
    <property type="protein sequence ID" value="GHC64404.1"/>
    <property type="molecule type" value="Genomic_DNA"/>
</dbReference>
<feature type="domain" description="RNA polymerase sigma-70 region 2" evidence="6">
    <location>
        <begin position="36"/>
        <end position="94"/>
    </location>
</feature>
<proteinExistence type="inferred from homology"/>
<name>A0A918TVZ1_9BACT</name>
<dbReference type="Gene3D" id="1.10.10.10">
    <property type="entry name" value="Winged helix-like DNA-binding domain superfamily/Winged helix DNA-binding domain"/>
    <property type="match status" value="1"/>
</dbReference>
<reference evidence="8" key="2">
    <citation type="submission" date="2020-09" db="EMBL/GenBank/DDBJ databases">
        <authorList>
            <person name="Sun Q."/>
            <person name="Kim S."/>
        </authorList>
    </citation>
    <scope>NUCLEOTIDE SEQUENCE</scope>
    <source>
        <strain evidence="8">KCTC 12988</strain>
    </source>
</reference>
<gene>
    <name evidence="8" type="ORF">GCM10007100_35170</name>
</gene>
<comment type="caution">
    <text evidence="8">The sequence shown here is derived from an EMBL/GenBank/DDBJ whole genome shotgun (WGS) entry which is preliminary data.</text>
</comment>
<dbReference type="Pfam" id="PF04542">
    <property type="entry name" value="Sigma70_r2"/>
    <property type="match status" value="1"/>
</dbReference>
<dbReference type="GO" id="GO:0006352">
    <property type="term" value="P:DNA-templated transcription initiation"/>
    <property type="evidence" value="ECO:0007669"/>
    <property type="project" value="InterPro"/>
</dbReference>
<evidence type="ECO:0008006" key="10">
    <source>
        <dbReference type="Google" id="ProtNLM"/>
    </source>
</evidence>
<dbReference type="InterPro" id="IPR036388">
    <property type="entry name" value="WH-like_DNA-bd_sf"/>
</dbReference>
<dbReference type="GO" id="GO:0016987">
    <property type="term" value="F:sigma factor activity"/>
    <property type="evidence" value="ECO:0007669"/>
    <property type="project" value="UniProtKB-KW"/>
</dbReference>
<protein>
    <recommendedName>
        <fullName evidence="10">RNA polymerase subunit sigma-24</fullName>
    </recommendedName>
</protein>
<dbReference type="InterPro" id="IPR013324">
    <property type="entry name" value="RNA_pol_sigma_r3/r4-like"/>
</dbReference>
<evidence type="ECO:0000259" key="6">
    <source>
        <dbReference type="Pfam" id="PF04542"/>
    </source>
</evidence>
<comment type="similarity">
    <text evidence="1">Belongs to the sigma-70 factor family. ECF subfamily.</text>
</comment>
<evidence type="ECO:0000256" key="4">
    <source>
        <dbReference type="ARBA" id="ARBA00023163"/>
    </source>
</evidence>
<dbReference type="InterPro" id="IPR013249">
    <property type="entry name" value="RNA_pol_sigma70_r4_t2"/>
</dbReference>
<dbReference type="PANTHER" id="PTHR43133:SF51">
    <property type="entry name" value="RNA POLYMERASE SIGMA FACTOR"/>
    <property type="match status" value="1"/>
</dbReference>
<dbReference type="InterPro" id="IPR039425">
    <property type="entry name" value="RNA_pol_sigma-70-like"/>
</dbReference>